<proteinExistence type="predicted"/>
<comment type="caution">
    <text evidence="1">The sequence shown here is derived from an EMBL/GenBank/DDBJ whole genome shotgun (WGS) entry which is preliminary data.</text>
</comment>
<dbReference type="Proteomes" id="UP000094056">
    <property type="component" value="Unassembled WGS sequence"/>
</dbReference>
<protein>
    <submittedName>
        <fullName evidence="1">Uncharacterized protein</fullName>
    </submittedName>
</protein>
<name>A0A1E3X2P8_9BACT</name>
<evidence type="ECO:0000313" key="1">
    <source>
        <dbReference type="EMBL" id="ODS29920.1"/>
    </source>
</evidence>
<feature type="non-terminal residue" evidence="1">
    <location>
        <position position="66"/>
    </location>
</feature>
<organism evidence="1 2">
    <name type="scientific">Candidatus Scalindua rubra</name>
    <dbReference type="NCBI Taxonomy" id="1872076"/>
    <lineage>
        <taxon>Bacteria</taxon>
        <taxon>Pseudomonadati</taxon>
        <taxon>Planctomycetota</taxon>
        <taxon>Candidatus Brocadiia</taxon>
        <taxon>Candidatus Brocadiales</taxon>
        <taxon>Candidatus Scalinduaceae</taxon>
        <taxon>Candidatus Scalindua</taxon>
    </lineage>
</organism>
<reference evidence="1 2" key="1">
    <citation type="submission" date="2016-07" db="EMBL/GenBank/DDBJ databases">
        <title>Draft genome of Scalindua rubra, obtained from a brine-seawater interface in the Red Sea, sheds light on salt adaptation in anammox bacteria.</title>
        <authorList>
            <person name="Speth D.R."/>
            <person name="Lagkouvardos I."/>
            <person name="Wang Y."/>
            <person name="Qian P.-Y."/>
            <person name="Dutilh B.E."/>
            <person name="Jetten M.S."/>
        </authorList>
    </citation>
    <scope>NUCLEOTIDE SEQUENCE [LARGE SCALE GENOMIC DNA]</scope>
    <source>
        <strain evidence="1">BSI-1</strain>
    </source>
</reference>
<gene>
    <name evidence="1" type="ORF">SCARUB_04972</name>
</gene>
<sequence length="66" mass="7569">MSNKRIKEQTRNIHLGNHFTVSDEMLYRIAKTEADEQLIDTFLFGKPIAITGDNNTPEEINTFGDE</sequence>
<dbReference type="AlphaFoldDB" id="A0A1E3X2P8"/>
<accession>A0A1E3X2P8</accession>
<dbReference type="EMBL" id="MAYW01000329">
    <property type="protein sequence ID" value="ODS29920.1"/>
    <property type="molecule type" value="Genomic_DNA"/>
</dbReference>
<evidence type="ECO:0000313" key="2">
    <source>
        <dbReference type="Proteomes" id="UP000094056"/>
    </source>
</evidence>